<organism evidence="2 3">
    <name type="scientific">Kipferlia bialata</name>
    <dbReference type="NCBI Taxonomy" id="797122"/>
    <lineage>
        <taxon>Eukaryota</taxon>
        <taxon>Metamonada</taxon>
        <taxon>Carpediemonas-like organisms</taxon>
        <taxon>Kipferlia</taxon>
    </lineage>
</organism>
<keyword evidence="1" id="KW-0472">Membrane</keyword>
<protein>
    <submittedName>
        <fullName evidence="2">Uncharacterized protein</fullName>
    </submittedName>
</protein>
<accession>A0A9K3DB83</accession>
<comment type="caution">
    <text evidence="2">The sequence shown here is derived from an EMBL/GenBank/DDBJ whole genome shotgun (WGS) entry which is preliminary data.</text>
</comment>
<keyword evidence="1" id="KW-1133">Transmembrane helix</keyword>
<keyword evidence="3" id="KW-1185">Reference proteome</keyword>
<feature type="non-terminal residue" evidence="2">
    <location>
        <position position="72"/>
    </location>
</feature>
<evidence type="ECO:0000313" key="2">
    <source>
        <dbReference type="EMBL" id="GIQ91790.1"/>
    </source>
</evidence>
<sequence>FKALRHSFLNALVCMVAVADWFSSLSYIEVFLGLTRSDRGCLIQAIQMQYFEQAAILGTAAMSFYLSLSLSL</sequence>
<feature type="transmembrane region" description="Helical" evidence="1">
    <location>
        <begin position="48"/>
        <end position="68"/>
    </location>
</feature>
<proteinExistence type="predicted"/>
<reference evidence="2 3" key="1">
    <citation type="journal article" date="2018" name="PLoS ONE">
        <title>The draft genome of Kipferlia bialata reveals reductive genome evolution in fornicate parasites.</title>
        <authorList>
            <person name="Tanifuji G."/>
            <person name="Takabayashi S."/>
            <person name="Kume K."/>
            <person name="Takagi M."/>
            <person name="Nakayama T."/>
            <person name="Kamikawa R."/>
            <person name="Inagaki Y."/>
            <person name="Hashimoto T."/>
        </authorList>
    </citation>
    <scope>NUCLEOTIDE SEQUENCE [LARGE SCALE GENOMIC DNA]</scope>
    <source>
        <strain evidence="2">NY0173</strain>
    </source>
</reference>
<name>A0A9K3DB83_9EUKA</name>
<evidence type="ECO:0000256" key="1">
    <source>
        <dbReference type="SAM" id="Phobius"/>
    </source>
</evidence>
<keyword evidence="1" id="KW-0812">Transmembrane</keyword>
<feature type="transmembrane region" description="Helical" evidence="1">
    <location>
        <begin position="7"/>
        <end position="28"/>
    </location>
</feature>
<gene>
    <name evidence="2" type="ORF">KIPB_015192</name>
</gene>
<dbReference type="Proteomes" id="UP000265618">
    <property type="component" value="Unassembled WGS sequence"/>
</dbReference>
<evidence type="ECO:0000313" key="3">
    <source>
        <dbReference type="Proteomes" id="UP000265618"/>
    </source>
</evidence>
<dbReference type="AlphaFoldDB" id="A0A9K3DB83"/>
<dbReference type="EMBL" id="BDIP01008334">
    <property type="protein sequence ID" value="GIQ91790.1"/>
    <property type="molecule type" value="Genomic_DNA"/>
</dbReference>